<evidence type="ECO:0000256" key="1">
    <source>
        <dbReference type="SAM" id="Phobius"/>
    </source>
</evidence>
<protein>
    <submittedName>
        <fullName evidence="2">Uncharacterized protein</fullName>
    </submittedName>
</protein>
<name>E0QPI8_9ACTO</name>
<keyword evidence="3" id="KW-1185">Reference proteome</keyword>
<dbReference type="HOGENOM" id="CLU_3100986_0_0_11"/>
<comment type="caution">
    <text evidence="2">The sequence shown here is derived from an EMBL/GenBank/DDBJ whole genome shotgun (WGS) entry which is preliminary data.</text>
</comment>
<keyword evidence="1" id="KW-0812">Transmembrane</keyword>
<reference evidence="2" key="1">
    <citation type="submission" date="2010-08" db="EMBL/GenBank/DDBJ databases">
        <authorList>
            <person name="Muzny D."/>
            <person name="Qin X."/>
            <person name="Deng J."/>
            <person name="Jiang H."/>
            <person name="Liu Y."/>
            <person name="Qu J."/>
            <person name="Song X.-Z."/>
            <person name="Zhang L."/>
            <person name="Thornton R."/>
            <person name="Coyle M."/>
            <person name="Francisco L."/>
            <person name="Jackson L."/>
            <person name="Javaid M."/>
            <person name="Korchina V."/>
            <person name="Kovar C."/>
            <person name="Mata R."/>
            <person name="Mathew T."/>
            <person name="Ngo R."/>
            <person name="Nguyen L."/>
            <person name="Nguyen N."/>
            <person name="Okwuonu G."/>
            <person name="Ongeri F."/>
            <person name="Pham C."/>
            <person name="Simmons D."/>
            <person name="Wilczek-Boney K."/>
            <person name="Hale W."/>
            <person name="Jakkamsetti A."/>
            <person name="Pham P."/>
            <person name="Ruth R."/>
            <person name="San Lucas F."/>
            <person name="Warren J."/>
            <person name="Zhang J."/>
            <person name="Zhao Z."/>
            <person name="Zhou C."/>
            <person name="Zhu D."/>
            <person name="Lee S."/>
            <person name="Bess C."/>
            <person name="Blankenburg K."/>
            <person name="Forbes L."/>
            <person name="Fu Q."/>
            <person name="Gubbala S."/>
            <person name="Hirani K."/>
            <person name="Jayaseelan J.C."/>
            <person name="Lara F."/>
            <person name="Munidasa M."/>
            <person name="Palculict T."/>
            <person name="Patil S."/>
            <person name="Pu L.-L."/>
            <person name="Saada N."/>
            <person name="Tang L."/>
            <person name="Weissenberger G."/>
            <person name="Zhu Y."/>
            <person name="Hemphill L."/>
            <person name="Shang Y."/>
            <person name="Youmans B."/>
            <person name="Ayvaz T."/>
            <person name="Ross M."/>
            <person name="Santibanez J."/>
            <person name="Aqrawi P."/>
            <person name="Gross S."/>
            <person name="Joshi V."/>
            <person name="Fowler G."/>
            <person name="Nazareth L."/>
            <person name="Reid J."/>
            <person name="Worley K."/>
            <person name="Petrosino J."/>
            <person name="Highlander S."/>
            <person name="Gibbs R."/>
        </authorList>
    </citation>
    <scope>NUCLEOTIDE SEQUENCE [LARGE SCALE GENOMIC DNA]</scope>
    <source>
        <strain evidence="2">ATCC 35239</strain>
    </source>
</reference>
<dbReference type="Proteomes" id="UP000003045">
    <property type="component" value="Unassembled WGS sequence"/>
</dbReference>
<keyword evidence="1" id="KW-0472">Membrane</keyword>
<organism evidence="2 3">
    <name type="scientific">Mobiluncus mulieris ATCC 35239</name>
    <dbReference type="NCBI Taxonomy" id="871571"/>
    <lineage>
        <taxon>Bacteria</taxon>
        <taxon>Bacillati</taxon>
        <taxon>Actinomycetota</taxon>
        <taxon>Actinomycetes</taxon>
        <taxon>Actinomycetales</taxon>
        <taxon>Actinomycetaceae</taxon>
        <taxon>Mobiluncus</taxon>
    </lineage>
</organism>
<evidence type="ECO:0000313" key="2">
    <source>
        <dbReference type="EMBL" id="EFM46548.1"/>
    </source>
</evidence>
<accession>E0QPI8</accession>
<evidence type="ECO:0000313" key="3">
    <source>
        <dbReference type="Proteomes" id="UP000003045"/>
    </source>
</evidence>
<dbReference type="AlphaFoldDB" id="E0QPI8"/>
<feature type="transmembrane region" description="Helical" evidence="1">
    <location>
        <begin position="31"/>
        <end position="48"/>
    </location>
</feature>
<gene>
    <name evidence="2" type="ORF">HMPREF0580_0803</name>
</gene>
<dbReference type="STRING" id="871571.HMPREF0580_0803"/>
<keyword evidence="1" id="KW-1133">Transmembrane helix</keyword>
<sequence length="51" mass="5643">MGGDMDDWLQPLRACTPRGNPYVWIHPGKNLMVMSGLGVFGLKCLVGLQRI</sequence>
<proteinExistence type="predicted"/>
<dbReference type="EMBL" id="AEET01000018">
    <property type="protein sequence ID" value="EFM46548.1"/>
    <property type="molecule type" value="Genomic_DNA"/>
</dbReference>